<organism evidence="1 2">
    <name type="scientific">Gossypium arboreum</name>
    <name type="common">Tree cotton</name>
    <name type="synonym">Gossypium nanking</name>
    <dbReference type="NCBI Taxonomy" id="29729"/>
    <lineage>
        <taxon>Eukaryota</taxon>
        <taxon>Viridiplantae</taxon>
        <taxon>Streptophyta</taxon>
        <taxon>Embryophyta</taxon>
        <taxon>Tracheophyta</taxon>
        <taxon>Spermatophyta</taxon>
        <taxon>Magnoliopsida</taxon>
        <taxon>eudicotyledons</taxon>
        <taxon>Gunneridae</taxon>
        <taxon>Pentapetalae</taxon>
        <taxon>rosids</taxon>
        <taxon>malvids</taxon>
        <taxon>Malvales</taxon>
        <taxon>Malvaceae</taxon>
        <taxon>Malvoideae</taxon>
        <taxon>Gossypium</taxon>
    </lineage>
</organism>
<evidence type="ECO:0008006" key="3">
    <source>
        <dbReference type="Google" id="ProtNLM"/>
    </source>
</evidence>
<protein>
    <recommendedName>
        <fullName evidence="3">Pentatricopeptide repeat-containing protein</fullName>
    </recommendedName>
</protein>
<comment type="caution">
    <text evidence="1">The sequence shown here is derived from an EMBL/GenBank/DDBJ whole genome shotgun (WGS) entry which is preliminary data.</text>
</comment>
<dbReference type="EMBL" id="JARKNE010000005">
    <property type="protein sequence ID" value="KAK5833001.1"/>
    <property type="molecule type" value="Genomic_DNA"/>
</dbReference>
<name>A0ABR0Q1Q9_GOSAR</name>
<reference evidence="1 2" key="1">
    <citation type="submission" date="2023-03" db="EMBL/GenBank/DDBJ databases">
        <title>WGS of Gossypium arboreum.</title>
        <authorList>
            <person name="Yu D."/>
        </authorList>
    </citation>
    <scope>NUCLEOTIDE SEQUENCE [LARGE SCALE GENOMIC DNA]</scope>
    <source>
        <tissue evidence="1">Leaf</tissue>
    </source>
</reference>
<keyword evidence="2" id="KW-1185">Reference proteome</keyword>
<dbReference type="Proteomes" id="UP001358586">
    <property type="component" value="Chromosome 5"/>
</dbReference>
<evidence type="ECO:0000313" key="1">
    <source>
        <dbReference type="EMBL" id="KAK5833001.1"/>
    </source>
</evidence>
<proteinExistence type="predicted"/>
<accession>A0ABR0Q1Q9</accession>
<gene>
    <name evidence="1" type="ORF">PVK06_016810</name>
</gene>
<sequence length="190" mass="21867">MTTIGCLLNKHVKDGCFNTIKTFSFITNTKSFLLIFDPLIQTLYCLDKRLMRKHKFDLLIARLCKVKRIEESLHVVQTMMGNSRLNPATFHLIMNMLTKKRMKEARLVADLMRVIGRDNIHWLNPQGFNDLQISEGTLEHPQTVNRRCHTTRGKGDGQGVVAEGRPKVRQQHAWRARAAAVFSSLKRARV</sequence>
<evidence type="ECO:0000313" key="2">
    <source>
        <dbReference type="Proteomes" id="UP001358586"/>
    </source>
</evidence>